<evidence type="ECO:0000256" key="7">
    <source>
        <dbReference type="SAM" id="MobiDB-lite"/>
    </source>
</evidence>
<keyword evidence="5 8" id="KW-1133">Transmembrane helix</keyword>
<evidence type="ECO:0000259" key="10">
    <source>
        <dbReference type="Pfam" id="PF25179"/>
    </source>
</evidence>
<dbReference type="EMBL" id="CDMZ01001882">
    <property type="protein sequence ID" value="CEM38834.1"/>
    <property type="molecule type" value="Genomic_DNA"/>
</dbReference>
<evidence type="ECO:0008006" key="12">
    <source>
        <dbReference type="Google" id="ProtNLM"/>
    </source>
</evidence>
<feature type="compositionally biased region" description="Polar residues" evidence="7">
    <location>
        <begin position="820"/>
        <end position="855"/>
    </location>
</feature>
<accession>A0A0G4H572</accession>
<dbReference type="VEuPathDB" id="CryptoDB:Cvel_24687"/>
<name>A0A0G4H572_9ALVE</name>
<dbReference type="InterPro" id="IPR057434">
    <property type="entry name" value="LMF1/2_N"/>
</dbReference>
<evidence type="ECO:0000256" key="2">
    <source>
        <dbReference type="ARBA" id="ARBA00005512"/>
    </source>
</evidence>
<feature type="compositionally biased region" description="Basic and acidic residues" evidence="7">
    <location>
        <begin position="637"/>
        <end position="675"/>
    </location>
</feature>
<feature type="transmembrane region" description="Helical" evidence="8">
    <location>
        <begin position="215"/>
        <end position="235"/>
    </location>
</feature>
<feature type="domain" description="Lipase maturation factor 1/2 C-terminal" evidence="10">
    <location>
        <begin position="483"/>
        <end position="642"/>
    </location>
</feature>
<evidence type="ECO:0000256" key="3">
    <source>
        <dbReference type="ARBA" id="ARBA00022692"/>
    </source>
</evidence>
<feature type="compositionally biased region" description="Basic and acidic residues" evidence="7">
    <location>
        <begin position="742"/>
        <end position="755"/>
    </location>
</feature>
<dbReference type="PhylomeDB" id="A0A0G4H572"/>
<evidence type="ECO:0000259" key="9">
    <source>
        <dbReference type="Pfam" id="PF06762"/>
    </source>
</evidence>
<evidence type="ECO:0000256" key="5">
    <source>
        <dbReference type="ARBA" id="ARBA00022989"/>
    </source>
</evidence>
<feature type="compositionally biased region" description="Polar residues" evidence="7">
    <location>
        <begin position="682"/>
        <end position="694"/>
    </location>
</feature>
<sequence length="918" mass="102181">MSETTLDFIEVGMAFISFVIFWGYYGEAHALIFSKGILPAKDLFRKMKTLQSRNILGKGKDEREGKGEDRSSSSSDFCSLSLWDRLRLFRRCPLLLWLFSDECSDAALELIFFVGFSSSGALLLLRFGIPAAGLVTGGAVEEGLQEESFPLWIEDTVFGLFALGSPLFWFCSYASHLSLQILSGPFLGLQFDSNVSEVSFILGGRAFLRSVRWSLRFLFGGWWEGGGGALGWVAFSAAQLEWLLSFGDVLVLWQLRWFVFRLMTACGAVKWFGSPMWKEGTAMMVHYETQPLPNSFSRIAHLLPAWWHKAETWATLVIEGLVPLLIFSFVSSLRLLAFFVLSGFQVMINLTGNFGQLGLQVFIEMLSVLDDSQIRLLFPFSHRLFKVPPWQKEKELASGFDMDSLLVAQRNAGHGQSPLFLSLISMLRGFCVFVCLLSAVGWLSVAVLHSFASLAPFLESFKGRVRVPEFCERLSKEVKLWRICNYYGKFGSMSEERFELVVEGSNANAGRSTDEVPLAGGKGLNGILKGSGASLTEWKRINIKYKPSDPNRRPPCLGLFLPRFAWRVWFLPGPAVRLRKFGWTVSDPPEWYARFQEGLLRNDPASVSLIDLPSYPFKSAPPKQVRTVIKKFTFRKGAEASREEGGANRPNGKEKEDGEQTKRDQEREKDGHRTVESAPVSEKNTSQGPTRQCTSASANPDPSSSSSSSSSSSALPRSTERSPQLLSREGKRRDQKRKVRRDSKEETEAKGRKDAVVPAVPLMMSASSSDGDSEVEGFLSVSNKPLWASSEVAEEEKEEKEGEDGQHKSPIGEQERGLTLSGQNRDSHSNSTDPQSNAGSSKTAPPSKALNTQMMADSPAVTVTAAADEENLSWGERRVALLRRLLNKELAVLPAERGDHWDTAWVCRYGPISSQREN</sequence>
<evidence type="ECO:0000256" key="4">
    <source>
        <dbReference type="ARBA" id="ARBA00022824"/>
    </source>
</evidence>
<dbReference type="InterPro" id="IPR009613">
    <property type="entry name" value="LMF"/>
</dbReference>
<dbReference type="InterPro" id="IPR057433">
    <property type="entry name" value="LMF1/2_C"/>
</dbReference>
<feature type="domain" description="Lipase maturation factor 1/2 N-terminal" evidence="9">
    <location>
        <begin position="246"/>
        <end position="374"/>
    </location>
</feature>
<evidence type="ECO:0000256" key="1">
    <source>
        <dbReference type="ARBA" id="ARBA00004477"/>
    </source>
</evidence>
<feature type="compositionally biased region" description="Low complexity" evidence="7">
    <location>
        <begin position="695"/>
        <end position="717"/>
    </location>
</feature>
<organism evidence="11">
    <name type="scientific">Chromera velia CCMP2878</name>
    <dbReference type="NCBI Taxonomy" id="1169474"/>
    <lineage>
        <taxon>Eukaryota</taxon>
        <taxon>Sar</taxon>
        <taxon>Alveolata</taxon>
        <taxon>Colpodellida</taxon>
        <taxon>Chromeraceae</taxon>
        <taxon>Chromera</taxon>
    </lineage>
</organism>
<comment type="similarity">
    <text evidence="2">Belongs to the lipase maturation factor family.</text>
</comment>
<protein>
    <recommendedName>
        <fullName evidence="12">Lipase maturation factor</fullName>
    </recommendedName>
</protein>
<dbReference type="Pfam" id="PF06762">
    <property type="entry name" value="LMF1"/>
    <property type="match status" value="1"/>
</dbReference>
<keyword evidence="6 8" id="KW-0472">Membrane</keyword>
<comment type="subcellular location">
    <subcellularLocation>
        <location evidence="1">Endoplasmic reticulum membrane</location>
        <topology evidence="1">Multi-pass membrane protein</topology>
    </subcellularLocation>
</comment>
<dbReference type="PANTHER" id="PTHR14463">
    <property type="entry name" value="LIPASE MATURATION FACTOR"/>
    <property type="match status" value="1"/>
</dbReference>
<dbReference type="AlphaFoldDB" id="A0A0G4H572"/>
<feature type="transmembrane region" description="Helical" evidence="8">
    <location>
        <begin position="312"/>
        <end position="330"/>
    </location>
</feature>
<gene>
    <name evidence="11" type="ORF">Cvel_24687.t2.CR1</name>
</gene>
<reference evidence="11" key="1">
    <citation type="submission" date="2014-11" db="EMBL/GenBank/DDBJ databases">
        <authorList>
            <person name="Otto D Thomas"/>
            <person name="Naeem Raeece"/>
        </authorList>
    </citation>
    <scope>NUCLEOTIDE SEQUENCE</scope>
</reference>
<keyword evidence="3 8" id="KW-0812">Transmembrane</keyword>
<evidence type="ECO:0000256" key="6">
    <source>
        <dbReference type="ARBA" id="ARBA00023136"/>
    </source>
</evidence>
<dbReference type="GO" id="GO:0051604">
    <property type="term" value="P:protein maturation"/>
    <property type="evidence" value="ECO:0007669"/>
    <property type="project" value="InterPro"/>
</dbReference>
<keyword evidence="4" id="KW-0256">Endoplasmic reticulum</keyword>
<evidence type="ECO:0000313" key="11">
    <source>
        <dbReference type="EMBL" id="CEM38834.1"/>
    </source>
</evidence>
<proteinExistence type="inferred from homology"/>
<feature type="transmembrane region" description="Helical" evidence="8">
    <location>
        <begin position="430"/>
        <end position="452"/>
    </location>
</feature>
<evidence type="ECO:0000256" key="8">
    <source>
        <dbReference type="SAM" id="Phobius"/>
    </source>
</evidence>
<dbReference type="Pfam" id="PF25179">
    <property type="entry name" value="LMF1_C"/>
    <property type="match status" value="1"/>
</dbReference>
<dbReference type="GO" id="GO:0005789">
    <property type="term" value="C:endoplasmic reticulum membrane"/>
    <property type="evidence" value="ECO:0007669"/>
    <property type="project" value="UniProtKB-SubCell"/>
</dbReference>
<feature type="region of interest" description="Disordered" evidence="7">
    <location>
        <begin position="637"/>
        <end position="856"/>
    </location>
</feature>